<name>A0A8I2YIB4_9AGAM</name>
<dbReference type="PROSITE" id="PS51015">
    <property type="entry name" value="YDG"/>
    <property type="match status" value="1"/>
</dbReference>
<evidence type="ECO:0000313" key="5">
    <source>
        <dbReference type="Proteomes" id="UP000683000"/>
    </source>
</evidence>
<proteinExistence type="predicted"/>
<dbReference type="Proteomes" id="UP000683000">
    <property type="component" value="Unassembled WGS sequence"/>
</dbReference>
<sequence>MTRVQSGTRGRIAATPSHLLIFLSDANLQTPVIAPPPTMSKKHPSRVFGHIPGYNSGHHFEDRRELNASGVHVQVRSGIHGDSSPGGGAFSVCLARDEYEDDVDYGNKIIYVGSGGKDKDTKKQIADQSFDKYPNRALYISYMTKKPVRVIRGPDQTNQWAPSSGYDYDGLYIVHSATMKRGKAGFNMCFVELRRIDNDDAQVASSPQEN</sequence>
<dbReference type="GO" id="GO:0016567">
    <property type="term" value="P:protein ubiquitination"/>
    <property type="evidence" value="ECO:0007669"/>
    <property type="project" value="TreeGrafter"/>
</dbReference>
<dbReference type="SUPFAM" id="SSF88697">
    <property type="entry name" value="PUA domain-like"/>
    <property type="match status" value="1"/>
</dbReference>
<evidence type="ECO:0000256" key="2">
    <source>
        <dbReference type="PROSITE-ProRule" id="PRU00358"/>
    </source>
</evidence>
<dbReference type="SMART" id="SM00466">
    <property type="entry name" value="SRA"/>
    <property type="match status" value="1"/>
</dbReference>
<feature type="domain" description="YDG" evidence="3">
    <location>
        <begin position="49"/>
        <end position="195"/>
    </location>
</feature>
<accession>A0A8I2YIB4</accession>
<comment type="caution">
    <text evidence="4">The sequence shown here is derived from an EMBL/GenBank/DDBJ whole genome shotgun (WGS) entry which is preliminary data.</text>
</comment>
<dbReference type="GO" id="GO:0061630">
    <property type="term" value="F:ubiquitin protein ligase activity"/>
    <property type="evidence" value="ECO:0007669"/>
    <property type="project" value="TreeGrafter"/>
</dbReference>
<dbReference type="AlphaFoldDB" id="A0A8I2YIB4"/>
<dbReference type="OrthoDB" id="2270193at2759"/>
<dbReference type="EMBL" id="JAGFBS010000029">
    <property type="protein sequence ID" value="KAG6372272.1"/>
    <property type="molecule type" value="Genomic_DNA"/>
</dbReference>
<dbReference type="Gene3D" id="2.30.280.10">
    <property type="entry name" value="SRA-YDG"/>
    <property type="match status" value="1"/>
</dbReference>
<dbReference type="InterPro" id="IPR003105">
    <property type="entry name" value="SRA_YDG"/>
</dbReference>
<dbReference type="InterPro" id="IPR045134">
    <property type="entry name" value="UHRF1/2-like"/>
</dbReference>
<keyword evidence="5" id="KW-1185">Reference proteome</keyword>
<keyword evidence="1 2" id="KW-0539">Nucleus</keyword>
<dbReference type="InterPro" id="IPR036987">
    <property type="entry name" value="SRA-YDG_sf"/>
</dbReference>
<dbReference type="GO" id="GO:0005634">
    <property type="term" value="C:nucleus"/>
    <property type="evidence" value="ECO:0007669"/>
    <property type="project" value="UniProtKB-SubCell"/>
</dbReference>
<comment type="subcellular location">
    <subcellularLocation>
        <location evidence="2">Nucleus</location>
    </subcellularLocation>
</comment>
<reference evidence="4" key="1">
    <citation type="submission" date="2021-03" db="EMBL/GenBank/DDBJ databases">
        <title>Evolutionary innovations through gain and loss of genes in the ectomycorrhizal Boletales.</title>
        <authorList>
            <person name="Wu G."/>
            <person name="Miyauchi S."/>
            <person name="Morin E."/>
            <person name="Yang Z.-L."/>
            <person name="Xu J."/>
            <person name="Martin F.M."/>
        </authorList>
    </citation>
    <scope>NUCLEOTIDE SEQUENCE</scope>
    <source>
        <strain evidence="4">BR01</strain>
    </source>
</reference>
<evidence type="ECO:0000313" key="4">
    <source>
        <dbReference type="EMBL" id="KAG6372272.1"/>
    </source>
</evidence>
<dbReference type="InterPro" id="IPR015947">
    <property type="entry name" value="PUA-like_sf"/>
</dbReference>
<dbReference type="GO" id="GO:0044027">
    <property type="term" value="P:negative regulation of gene expression via chromosomal CpG island methylation"/>
    <property type="evidence" value="ECO:0007669"/>
    <property type="project" value="TreeGrafter"/>
</dbReference>
<dbReference type="PANTHER" id="PTHR14140:SF27">
    <property type="entry name" value="OS04G0289800 PROTEIN"/>
    <property type="match status" value="1"/>
</dbReference>
<gene>
    <name evidence="4" type="ORF">JVT61DRAFT_8076</name>
</gene>
<organism evidence="4 5">
    <name type="scientific">Boletus reticuloceps</name>
    <dbReference type="NCBI Taxonomy" id="495285"/>
    <lineage>
        <taxon>Eukaryota</taxon>
        <taxon>Fungi</taxon>
        <taxon>Dikarya</taxon>
        <taxon>Basidiomycota</taxon>
        <taxon>Agaricomycotina</taxon>
        <taxon>Agaricomycetes</taxon>
        <taxon>Agaricomycetidae</taxon>
        <taxon>Boletales</taxon>
        <taxon>Boletineae</taxon>
        <taxon>Boletaceae</taxon>
        <taxon>Boletoideae</taxon>
        <taxon>Boletus</taxon>
    </lineage>
</organism>
<evidence type="ECO:0000259" key="3">
    <source>
        <dbReference type="PROSITE" id="PS51015"/>
    </source>
</evidence>
<dbReference type="PANTHER" id="PTHR14140">
    <property type="entry name" value="E3 UBIQUITIN-PROTEIN LIGASE UHRF-RELATED"/>
    <property type="match status" value="1"/>
</dbReference>
<protein>
    <submittedName>
        <fullName evidence="4">PUA-like domain-containing protein</fullName>
    </submittedName>
</protein>
<dbReference type="Pfam" id="PF02182">
    <property type="entry name" value="SAD_SRA"/>
    <property type="match status" value="1"/>
</dbReference>
<evidence type="ECO:0000256" key="1">
    <source>
        <dbReference type="ARBA" id="ARBA00023242"/>
    </source>
</evidence>